<dbReference type="RefSeq" id="WP_316735378.1">
    <property type="nucleotide sequence ID" value="NZ_JARAKF010000001.1"/>
</dbReference>
<dbReference type="Proteomes" id="UP001257627">
    <property type="component" value="Unassembled WGS sequence"/>
</dbReference>
<evidence type="ECO:0000313" key="1">
    <source>
        <dbReference type="EMBL" id="MDU8998730.1"/>
    </source>
</evidence>
<protein>
    <submittedName>
        <fullName evidence="1">Uncharacterized protein</fullName>
    </submittedName>
</protein>
<keyword evidence="2" id="KW-1185">Reference proteome</keyword>
<name>A0ABU3UXU2_9ACTN</name>
<organism evidence="1 2">
    <name type="scientific">Streptomyces mirabilis</name>
    <dbReference type="NCBI Taxonomy" id="68239"/>
    <lineage>
        <taxon>Bacteria</taxon>
        <taxon>Bacillati</taxon>
        <taxon>Actinomycetota</taxon>
        <taxon>Actinomycetes</taxon>
        <taxon>Kitasatosporales</taxon>
        <taxon>Streptomycetaceae</taxon>
        <taxon>Streptomyces</taxon>
    </lineage>
</organism>
<accession>A0ABU3UXU2</accession>
<reference evidence="1 2" key="1">
    <citation type="submission" date="2023-02" db="EMBL/GenBank/DDBJ databases">
        <authorList>
            <person name="Maleckis M."/>
        </authorList>
    </citation>
    <scope>NUCLEOTIDE SEQUENCE [LARGE SCALE GENOMIC DNA]</scope>
    <source>
        <strain evidence="1 2">P8-A2</strain>
    </source>
</reference>
<sequence length="158" mass="17239">MHPLHDPASAGTWAVHNIQQLGDHPMASSKKGDLMAEALVRTDRQANVGELASPERKDFGRAVGTCGELRQGVVDDTDLMITFPFERLPYTCRKRAILRDAYDQAIAGLSSGDLCDIGQAATASARVNQRRHPKPFLDLLHRTAFRHGGCGVSVAHRV</sequence>
<gene>
    <name evidence="1" type="ORF">PU648_41490</name>
</gene>
<dbReference type="EMBL" id="JARAKF010000001">
    <property type="protein sequence ID" value="MDU8998730.1"/>
    <property type="molecule type" value="Genomic_DNA"/>
</dbReference>
<comment type="caution">
    <text evidence="1">The sequence shown here is derived from an EMBL/GenBank/DDBJ whole genome shotgun (WGS) entry which is preliminary data.</text>
</comment>
<proteinExistence type="predicted"/>
<evidence type="ECO:0000313" key="2">
    <source>
        <dbReference type="Proteomes" id="UP001257627"/>
    </source>
</evidence>